<proteinExistence type="predicted"/>
<evidence type="ECO:0000313" key="1">
    <source>
        <dbReference type="EMBL" id="CAD8113657.1"/>
    </source>
</evidence>
<keyword evidence="2" id="KW-1185">Reference proteome</keyword>
<evidence type="ECO:0000313" key="2">
    <source>
        <dbReference type="Proteomes" id="UP000692954"/>
    </source>
</evidence>
<protein>
    <submittedName>
        <fullName evidence="1">Uncharacterized protein</fullName>
    </submittedName>
</protein>
<organism evidence="1 2">
    <name type="scientific">Paramecium sonneborni</name>
    <dbReference type="NCBI Taxonomy" id="65129"/>
    <lineage>
        <taxon>Eukaryota</taxon>
        <taxon>Sar</taxon>
        <taxon>Alveolata</taxon>
        <taxon>Ciliophora</taxon>
        <taxon>Intramacronucleata</taxon>
        <taxon>Oligohymenophorea</taxon>
        <taxon>Peniculida</taxon>
        <taxon>Parameciidae</taxon>
        <taxon>Paramecium</taxon>
    </lineage>
</organism>
<dbReference type="AlphaFoldDB" id="A0A8S1QFY6"/>
<comment type="caution">
    <text evidence="1">The sequence shown here is derived from an EMBL/GenBank/DDBJ whole genome shotgun (WGS) entry which is preliminary data.</text>
</comment>
<name>A0A8S1QFY6_9CILI</name>
<dbReference type="EMBL" id="CAJJDN010000104">
    <property type="protein sequence ID" value="CAD8113657.1"/>
    <property type="molecule type" value="Genomic_DNA"/>
</dbReference>
<sequence>MYNNNNNNNNNRQTFQNVGYQSMNTYNQIPNFNQQQALEEDYKKRLQQRQQYLSMQQLIYDQNMMINQLMYQQQYQQQMQQYQQYQQYQQSYQKPNQKPINIQLKSITLKPLEYYSQQMSSIHYPPYAQPYPQRQVVQIPQQDNERIYGFKNEVSKKTIEVQTDDKITEYDKFQRMGLANTINKQIDDYWGPKKEEQDQQQEQKDKKYQGNFEINLKNEQEQKQKEVQKTEKQYQRKRFKPPGMTKEQWAKVNFRLFKDQFSFFAFYLWEVRTNFSNRKQLALNQKGEQAIKCLQNFLEMFQKNSAKVIVQFSSNKENLNITDKRKILEAEMIQRRQNLKNQTKKLFQTLISNFNAKDIKQETIEFLGSILHDFEFPIQNFLFLFEVNRLEFNLIGQLKLMTDIKAQCLLITLILIRVFILRIILRPWVEFPDRVKKKELFELNCHIVGSLMYEIIMDYVKQNWLKQLGNQAHLQSKYKIFPRPLGPLLSDNYQLPDDVAEVRQIRQLEEPLIMGLANKDDLKAIIEDDKQFCKDQQNVIKQWAENNYKLVHQNYLIRKKQNRRIRFENKLKFIEVAFYTKEEEKQKHLQKAQQIYDNYESLLPQPEQDQT</sequence>
<dbReference type="Proteomes" id="UP000692954">
    <property type="component" value="Unassembled WGS sequence"/>
</dbReference>
<gene>
    <name evidence="1" type="ORF">PSON_ATCC_30995.1.T1040018</name>
</gene>
<dbReference type="OrthoDB" id="304185at2759"/>
<reference evidence="1" key="1">
    <citation type="submission" date="2021-01" db="EMBL/GenBank/DDBJ databases">
        <authorList>
            <consortium name="Genoscope - CEA"/>
            <person name="William W."/>
        </authorList>
    </citation>
    <scope>NUCLEOTIDE SEQUENCE</scope>
</reference>
<accession>A0A8S1QFY6</accession>